<evidence type="ECO:0000256" key="4">
    <source>
        <dbReference type="ARBA" id="ARBA00023136"/>
    </source>
</evidence>
<evidence type="ECO:0000313" key="8">
    <source>
        <dbReference type="EMBL" id="KAK4019475.1"/>
    </source>
</evidence>
<dbReference type="Proteomes" id="UP001234178">
    <property type="component" value="Unassembled WGS sequence"/>
</dbReference>
<keyword evidence="4 6" id="KW-0472">Membrane</keyword>
<keyword evidence="9" id="KW-1185">Reference proteome</keyword>
<proteinExistence type="predicted"/>
<sequence>MSQWCIRPGGPFNQEDPSPVRTEPPTHSRMEAKMYGAGSELSIVSRSTMSTWISDSHFVEEIHKKRRRVCKRWRKTCTRDLLYRRLPFLSWITKYDFSKLLSDANAGMAVSLTAIPQTIGYAAVAGLPAQIGLYSAFMGPLMYIFFGTVREISVGPNSVLALMINSYVSEGGVAYAVILAFLTGIIQLIIGLLNLGFIVDLISAPVISGFCSAAALTAIATQMKGLLGLKFQGSNFLGVWRGVFENLSDINYYDAGLGFLTIFLLLIMRKLNCMMNLEVFRDQACLQNRWISRVLWFLSSSRNASVLIFSCLAAYLLEVNGLNQLTLSGDIEPGLPTFRLPPFQIERQVDDDETQILNFSDICAEIGAMGIALFPLVSILEQVAIAKTYSHGKSTDATQEIISLGIGNIAGSFVGAMPISASFGRSAVQASSGVRTPMVNVFSSGVILLALGLLMPAFYYLPKAVLAAVVISSVMFLVEYEEIKPMWKSRRIELLPLVLTFFSCLLVNMEFGIILGAGFHLLLLLHMGNKPKISVGEIQAINVIKTTSADSTMLVLGHTTSRPIPVQQRKSVRELVNTSTIEAKRIRLICDRSLHFPGIEAFRHRINEVIDDEGCEKLIIIADMERVLEVDYTSLKVLKCMHADLQKREHTLIFDKANEVLQQHLTTAMDIPVSAFIQITRHNITV</sequence>
<dbReference type="InterPro" id="IPR011547">
    <property type="entry name" value="SLC26A/SulP_dom"/>
</dbReference>
<evidence type="ECO:0000313" key="9">
    <source>
        <dbReference type="Proteomes" id="UP001234178"/>
    </source>
</evidence>
<protein>
    <recommendedName>
        <fullName evidence="7">SLC26A/SulP transporter domain-containing protein</fullName>
    </recommendedName>
</protein>
<feature type="region of interest" description="Disordered" evidence="5">
    <location>
        <begin position="1"/>
        <end position="26"/>
    </location>
</feature>
<gene>
    <name evidence="8" type="ORF">OUZ56_001493</name>
</gene>
<evidence type="ECO:0000256" key="2">
    <source>
        <dbReference type="ARBA" id="ARBA00022692"/>
    </source>
</evidence>
<dbReference type="CDD" id="cd07042">
    <property type="entry name" value="STAS_SulP_like_sulfate_transporter"/>
    <property type="match status" value="1"/>
</dbReference>
<evidence type="ECO:0000256" key="3">
    <source>
        <dbReference type="ARBA" id="ARBA00022989"/>
    </source>
</evidence>
<evidence type="ECO:0000256" key="5">
    <source>
        <dbReference type="SAM" id="MobiDB-lite"/>
    </source>
</evidence>
<feature type="transmembrane region" description="Helical" evidence="6">
    <location>
        <begin position="492"/>
        <end position="525"/>
    </location>
</feature>
<comment type="subcellular location">
    <subcellularLocation>
        <location evidence="1">Membrane</location>
        <topology evidence="1">Multi-pass membrane protein</topology>
    </subcellularLocation>
</comment>
<evidence type="ECO:0000259" key="7">
    <source>
        <dbReference type="Pfam" id="PF00916"/>
    </source>
</evidence>
<name>A0ABR0A2T8_9CRUS</name>
<comment type="caution">
    <text evidence="8">The sequence shown here is derived from an EMBL/GenBank/DDBJ whole genome shotgun (WGS) entry which is preliminary data.</text>
</comment>
<accession>A0ABR0A2T8</accession>
<evidence type="ECO:0000256" key="1">
    <source>
        <dbReference type="ARBA" id="ARBA00004141"/>
    </source>
</evidence>
<dbReference type="PROSITE" id="PS01130">
    <property type="entry name" value="SLC26A"/>
    <property type="match status" value="1"/>
</dbReference>
<feature type="transmembrane region" description="Helical" evidence="6">
    <location>
        <begin position="131"/>
        <end position="152"/>
    </location>
</feature>
<dbReference type="PANTHER" id="PTHR11814">
    <property type="entry name" value="SULFATE TRANSPORTER"/>
    <property type="match status" value="1"/>
</dbReference>
<feature type="transmembrane region" description="Helical" evidence="6">
    <location>
        <begin position="439"/>
        <end position="458"/>
    </location>
</feature>
<organism evidence="8 9">
    <name type="scientific">Daphnia magna</name>
    <dbReference type="NCBI Taxonomy" id="35525"/>
    <lineage>
        <taxon>Eukaryota</taxon>
        <taxon>Metazoa</taxon>
        <taxon>Ecdysozoa</taxon>
        <taxon>Arthropoda</taxon>
        <taxon>Crustacea</taxon>
        <taxon>Branchiopoda</taxon>
        <taxon>Diplostraca</taxon>
        <taxon>Cladocera</taxon>
        <taxon>Anomopoda</taxon>
        <taxon>Daphniidae</taxon>
        <taxon>Daphnia</taxon>
    </lineage>
</organism>
<dbReference type="EMBL" id="JAOYFB010000036">
    <property type="protein sequence ID" value="KAK4019475.1"/>
    <property type="molecule type" value="Genomic_DNA"/>
</dbReference>
<dbReference type="InterPro" id="IPR018045">
    <property type="entry name" value="S04_transporter_CS"/>
</dbReference>
<feature type="domain" description="SLC26A/SulP transporter" evidence="7">
    <location>
        <begin position="100"/>
        <end position="498"/>
    </location>
</feature>
<dbReference type="Gene3D" id="3.30.750.24">
    <property type="entry name" value="STAS domain"/>
    <property type="match status" value="1"/>
</dbReference>
<dbReference type="Pfam" id="PF00916">
    <property type="entry name" value="Sulfate_transp"/>
    <property type="match status" value="1"/>
</dbReference>
<keyword evidence="3 6" id="KW-1133">Transmembrane helix</keyword>
<dbReference type="InterPro" id="IPR001902">
    <property type="entry name" value="SLC26A/SulP_fam"/>
</dbReference>
<evidence type="ECO:0000256" key="6">
    <source>
        <dbReference type="SAM" id="Phobius"/>
    </source>
</evidence>
<feature type="transmembrane region" description="Helical" evidence="6">
    <location>
        <begin position="401"/>
        <end position="419"/>
    </location>
</feature>
<dbReference type="InterPro" id="IPR036513">
    <property type="entry name" value="STAS_dom_sf"/>
</dbReference>
<feature type="transmembrane region" description="Helical" evidence="6">
    <location>
        <begin position="250"/>
        <end position="268"/>
    </location>
</feature>
<feature type="transmembrane region" description="Helical" evidence="6">
    <location>
        <begin position="172"/>
        <end position="190"/>
    </location>
</feature>
<feature type="transmembrane region" description="Helical" evidence="6">
    <location>
        <begin position="197"/>
        <end position="220"/>
    </location>
</feature>
<keyword evidence="2 6" id="KW-0812">Transmembrane</keyword>
<feature type="transmembrane region" description="Helical" evidence="6">
    <location>
        <begin position="294"/>
        <end position="317"/>
    </location>
</feature>
<reference evidence="8 9" key="1">
    <citation type="journal article" date="2023" name="Nucleic Acids Res.">
        <title>The hologenome of Daphnia magna reveals possible DNA methylation and microbiome-mediated evolution of the host genome.</title>
        <authorList>
            <person name="Chaturvedi A."/>
            <person name="Li X."/>
            <person name="Dhandapani V."/>
            <person name="Marshall H."/>
            <person name="Kissane S."/>
            <person name="Cuenca-Cambronero M."/>
            <person name="Asole G."/>
            <person name="Calvet F."/>
            <person name="Ruiz-Romero M."/>
            <person name="Marangio P."/>
            <person name="Guigo R."/>
            <person name="Rago D."/>
            <person name="Mirbahai L."/>
            <person name="Eastwood N."/>
            <person name="Colbourne J.K."/>
            <person name="Zhou J."/>
            <person name="Mallon E."/>
            <person name="Orsini L."/>
        </authorList>
    </citation>
    <scope>NUCLEOTIDE SEQUENCE [LARGE SCALE GENOMIC DNA]</scope>
    <source>
        <strain evidence="8">LRV0_1</strain>
    </source>
</reference>